<comment type="caution">
    <text evidence="1">The sequence shown here is derived from an EMBL/GenBank/DDBJ whole genome shotgun (WGS) entry which is preliminary data.</text>
</comment>
<protein>
    <submittedName>
        <fullName evidence="1">Uncharacterized protein</fullName>
    </submittedName>
</protein>
<dbReference type="RefSeq" id="WP_346583508.1">
    <property type="nucleotide sequence ID" value="NZ_JBDJNQ010000021.1"/>
</dbReference>
<evidence type="ECO:0000313" key="2">
    <source>
        <dbReference type="Proteomes" id="UP001409291"/>
    </source>
</evidence>
<gene>
    <name evidence="1" type="ORF">ABE541_25395</name>
</gene>
<name>A0ABV0C147_9SPHI</name>
<proteinExistence type="predicted"/>
<reference evidence="1 2" key="1">
    <citation type="submission" date="2024-04" db="EMBL/GenBank/DDBJ databases">
        <title>WGS of bacteria from Torrens River.</title>
        <authorList>
            <person name="Wyrsch E.R."/>
            <person name="Drigo B."/>
        </authorList>
    </citation>
    <scope>NUCLEOTIDE SEQUENCE [LARGE SCALE GENOMIC DNA]</scope>
    <source>
        <strain evidence="1 2">TWI391</strain>
    </source>
</reference>
<accession>A0ABV0C147</accession>
<organism evidence="1 2">
    <name type="scientific">Sphingobacterium kitahiroshimense</name>
    <dbReference type="NCBI Taxonomy" id="470446"/>
    <lineage>
        <taxon>Bacteria</taxon>
        <taxon>Pseudomonadati</taxon>
        <taxon>Bacteroidota</taxon>
        <taxon>Sphingobacteriia</taxon>
        <taxon>Sphingobacteriales</taxon>
        <taxon>Sphingobacteriaceae</taxon>
        <taxon>Sphingobacterium</taxon>
    </lineage>
</organism>
<evidence type="ECO:0000313" key="1">
    <source>
        <dbReference type="EMBL" id="MEN5380621.1"/>
    </source>
</evidence>
<keyword evidence="2" id="KW-1185">Reference proteome</keyword>
<dbReference type="Proteomes" id="UP001409291">
    <property type="component" value="Unassembled WGS sequence"/>
</dbReference>
<sequence length="97" mass="11288">MTMTNKKTALLDAIEYGVDARYNSQEDKQKVGLALMQARRMRMSNLSKQDLLRAKLMQLKLQMDEYLSSSGDRRNISSLRFYIPISIQSMINNKILR</sequence>
<dbReference type="EMBL" id="JBDJNQ010000021">
    <property type="protein sequence ID" value="MEN5380621.1"/>
    <property type="molecule type" value="Genomic_DNA"/>
</dbReference>